<dbReference type="EMBL" id="CP139781">
    <property type="protein sequence ID" value="WRQ86948.1"/>
    <property type="molecule type" value="Genomic_DNA"/>
</dbReference>
<dbReference type="EC" id="2.7.1.-" evidence="5"/>
<protein>
    <submittedName>
        <fullName evidence="5">Carbohydrate kinase</fullName>
        <ecNumber evidence="5">2.7.1.-</ecNumber>
    </submittedName>
</protein>
<evidence type="ECO:0000313" key="6">
    <source>
        <dbReference type="Proteomes" id="UP000738431"/>
    </source>
</evidence>
<dbReference type="GO" id="GO:0016301">
    <property type="term" value="F:kinase activity"/>
    <property type="evidence" value="ECO:0007669"/>
    <property type="project" value="UniProtKB-KW"/>
</dbReference>
<keyword evidence="3 5" id="KW-0418">Kinase</keyword>
<dbReference type="Proteomes" id="UP000738431">
    <property type="component" value="Chromosome"/>
</dbReference>
<feature type="domain" description="Carbohydrate kinase PfkB" evidence="4">
    <location>
        <begin position="21"/>
        <end position="285"/>
    </location>
</feature>
<dbReference type="PANTHER" id="PTHR43085:SF57">
    <property type="entry name" value="CARBOHYDRATE KINASE PFKB DOMAIN-CONTAINING PROTEIN"/>
    <property type="match status" value="1"/>
</dbReference>
<evidence type="ECO:0000256" key="2">
    <source>
        <dbReference type="ARBA" id="ARBA00022679"/>
    </source>
</evidence>
<accession>A0ABZ1C6Q3</accession>
<keyword evidence="2 5" id="KW-0808">Transferase</keyword>
<comment type="similarity">
    <text evidence="1">Belongs to the carbohydrate kinase PfkB family.</text>
</comment>
<dbReference type="InterPro" id="IPR011611">
    <property type="entry name" value="PfkB_dom"/>
</dbReference>
<dbReference type="PANTHER" id="PTHR43085">
    <property type="entry name" value="HEXOKINASE FAMILY MEMBER"/>
    <property type="match status" value="1"/>
</dbReference>
<reference evidence="5 6" key="2">
    <citation type="submission" date="2023-12" db="EMBL/GenBank/DDBJ databases">
        <title>Description of an unclassified Opitutus bacterium of Verrucomicrobiota.</title>
        <authorList>
            <person name="Zhang D.-F."/>
        </authorList>
    </citation>
    <scope>NUCLEOTIDE SEQUENCE [LARGE SCALE GENOMIC DNA]</scope>
    <source>
        <strain evidence="5 6">WL0086</strain>
    </source>
</reference>
<dbReference type="Gene3D" id="3.40.1190.20">
    <property type="match status" value="1"/>
</dbReference>
<dbReference type="CDD" id="cd01167">
    <property type="entry name" value="bac_FRK"/>
    <property type="match status" value="1"/>
</dbReference>
<keyword evidence="6" id="KW-1185">Reference proteome</keyword>
<evidence type="ECO:0000259" key="4">
    <source>
        <dbReference type="Pfam" id="PF00294"/>
    </source>
</evidence>
<dbReference type="InterPro" id="IPR050306">
    <property type="entry name" value="PfkB_Carbo_kinase"/>
</dbReference>
<evidence type="ECO:0000256" key="3">
    <source>
        <dbReference type="ARBA" id="ARBA00022777"/>
    </source>
</evidence>
<gene>
    <name evidence="5" type="ORF">K1X11_019210</name>
</gene>
<organism evidence="5 6">
    <name type="scientific">Actomonas aquatica</name>
    <dbReference type="NCBI Taxonomy" id="2866162"/>
    <lineage>
        <taxon>Bacteria</taxon>
        <taxon>Pseudomonadati</taxon>
        <taxon>Verrucomicrobiota</taxon>
        <taxon>Opitutia</taxon>
        <taxon>Opitutales</taxon>
        <taxon>Opitutaceae</taxon>
        <taxon>Actomonas</taxon>
    </lineage>
</organism>
<dbReference type="SUPFAM" id="SSF53613">
    <property type="entry name" value="Ribokinase-like"/>
    <property type="match status" value="1"/>
</dbReference>
<dbReference type="Pfam" id="PF00294">
    <property type="entry name" value="PfkB"/>
    <property type="match status" value="1"/>
</dbReference>
<name>A0ABZ1C6Q3_9BACT</name>
<sequence>MRPTILCFGETLWDFLPEGLFPGGAPFNVAYHLHQLDTDVRLISGIGKDTLGDEILRRLKHWKINTDTLTLHQGLPTGTVIASLGESGDAKYEITPSVAWDQILIDEDSTRAAMGAQAIVFGSLAQRAPFNRTALERLFAVLPDNAWRVFDVNLRAPHDDLELVRELAKSATLIKLNAEEAARIVLGADEEQPGSEEAIARTLATERDARMVCITAGARGAGLLMDGNWYWEEGREVKIADTIGAGDAFLARLLSHLLVDEIPPAEALASACRHGEWVASQRGATPAY</sequence>
<reference evidence="5 6" key="1">
    <citation type="submission" date="2021-08" db="EMBL/GenBank/DDBJ databases">
        <authorList>
            <person name="Zhang D."/>
            <person name="Zhang A."/>
            <person name="Wang L."/>
        </authorList>
    </citation>
    <scope>NUCLEOTIDE SEQUENCE [LARGE SCALE GENOMIC DNA]</scope>
    <source>
        <strain evidence="5 6">WL0086</strain>
    </source>
</reference>
<dbReference type="InterPro" id="IPR029056">
    <property type="entry name" value="Ribokinase-like"/>
</dbReference>
<dbReference type="RefSeq" id="WP_221030783.1">
    <property type="nucleotide sequence ID" value="NZ_CP139781.1"/>
</dbReference>
<evidence type="ECO:0000313" key="5">
    <source>
        <dbReference type="EMBL" id="WRQ86948.1"/>
    </source>
</evidence>
<proteinExistence type="inferred from homology"/>
<evidence type="ECO:0000256" key="1">
    <source>
        <dbReference type="ARBA" id="ARBA00010688"/>
    </source>
</evidence>